<dbReference type="PANTHER" id="PTHR30081">
    <property type="entry name" value="PROTEIN-EXPORT MEMBRANE PROTEIN SEC"/>
    <property type="match status" value="1"/>
</dbReference>
<dbReference type="GO" id="GO:0015450">
    <property type="term" value="F:protein-transporting ATPase activity"/>
    <property type="evidence" value="ECO:0007669"/>
    <property type="project" value="InterPro"/>
</dbReference>
<evidence type="ECO:0000256" key="7">
    <source>
        <dbReference type="ARBA" id="ARBA00023010"/>
    </source>
</evidence>
<dbReference type="Proteomes" id="UP000176222">
    <property type="component" value="Unassembled WGS sequence"/>
</dbReference>
<keyword evidence="8 9" id="KW-0472">Membrane</keyword>
<evidence type="ECO:0000313" key="14">
    <source>
        <dbReference type="Proteomes" id="UP000176222"/>
    </source>
</evidence>
<protein>
    <recommendedName>
        <fullName evidence="9">Protein translocase subunit SecD</fullName>
    </recommendedName>
</protein>
<feature type="transmembrane region" description="Helical" evidence="9">
    <location>
        <begin position="309"/>
        <end position="329"/>
    </location>
</feature>
<dbReference type="SUPFAM" id="SSF82866">
    <property type="entry name" value="Multidrug efflux transporter AcrB transmembrane domain"/>
    <property type="match status" value="1"/>
</dbReference>
<dbReference type="InterPro" id="IPR048631">
    <property type="entry name" value="SecD_1st"/>
</dbReference>
<dbReference type="GO" id="GO:0006605">
    <property type="term" value="P:protein targeting"/>
    <property type="evidence" value="ECO:0007669"/>
    <property type="project" value="UniProtKB-UniRule"/>
</dbReference>
<dbReference type="InterPro" id="IPR001036">
    <property type="entry name" value="Acrflvin-R"/>
</dbReference>
<dbReference type="GO" id="GO:0065002">
    <property type="term" value="P:intracellular protein transmembrane transport"/>
    <property type="evidence" value="ECO:0007669"/>
    <property type="project" value="UniProtKB-UniRule"/>
</dbReference>
<dbReference type="PANTHER" id="PTHR30081:SF1">
    <property type="entry name" value="PROTEIN TRANSLOCASE SUBUNIT SECD"/>
    <property type="match status" value="1"/>
</dbReference>
<keyword evidence="4 9" id="KW-0812">Transmembrane</keyword>
<comment type="function">
    <text evidence="9">Part of the Sec protein translocase complex. Interacts with the SecYEG preprotein conducting channel. SecDF uses the proton motive force (PMF) to complete protein translocation after the ATP-dependent function of SecA.</text>
</comment>
<dbReference type="Gene3D" id="3.30.70.3220">
    <property type="match status" value="1"/>
</dbReference>
<name>A0A1G2QGC5_9BACT</name>
<dbReference type="Pfam" id="PF21760">
    <property type="entry name" value="SecD_1st"/>
    <property type="match status" value="1"/>
</dbReference>
<keyword evidence="2 9" id="KW-0813">Transport</keyword>
<evidence type="ECO:0000256" key="4">
    <source>
        <dbReference type="ARBA" id="ARBA00022692"/>
    </source>
</evidence>
<dbReference type="InterPro" id="IPR022813">
    <property type="entry name" value="SecD/SecF_arch_bac"/>
</dbReference>
<keyword evidence="6 9" id="KW-1133">Transmembrane helix</keyword>
<evidence type="ECO:0000256" key="8">
    <source>
        <dbReference type="ARBA" id="ARBA00023136"/>
    </source>
</evidence>
<comment type="subcellular location">
    <subcellularLocation>
        <location evidence="1 9">Cell membrane</location>
        <topology evidence="1 9">Multi-pass membrane protein</topology>
    </subcellularLocation>
</comment>
<dbReference type="STRING" id="1802436.A2370_02890"/>
<dbReference type="Gene3D" id="1.20.1640.10">
    <property type="entry name" value="Multidrug efflux transporter AcrB transmembrane domain"/>
    <property type="match status" value="1"/>
</dbReference>
<dbReference type="InterPro" id="IPR048634">
    <property type="entry name" value="SecD_SecF_C"/>
</dbReference>
<feature type="transmembrane region" description="Helical" evidence="9">
    <location>
        <begin position="414"/>
        <end position="432"/>
    </location>
</feature>
<dbReference type="NCBIfam" id="TIGR00916">
    <property type="entry name" value="2A0604s01"/>
    <property type="match status" value="1"/>
</dbReference>
<dbReference type="Pfam" id="PF02355">
    <property type="entry name" value="SecD_SecF_C"/>
    <property type="match status" value="1"/>
</dbReference>
<comment type="subunit">
    <text evidence="9">Forms a complex with SecF. Part of the essential Sec protein translocation apparatus which comprises SecA, SecYEG and auxiliary proteins SecDF. Other proteins may also be involved.</text>
</comment>
<dbReference type="PRINTS" id="PR00702">
    <property type="entry name" value="ACRIFLAVINRP"/>
</dbReference>
<organism evidence="13 14">
    <name type="scientific">Candidatus Vogelbacteria bacterium RIFOXYB1_FULL_42_16</name>
    <dbReference type="NCBI Taxonomy" id="1802436"/>
    <lineage>
        <taxon>Bacteria</taxon>
        <taxon>Candidatus Vogeliibacteriota</taxon>
    </lineage>
</organism>
<evidence type="ECO:0000313" key="13">
    <source>
        <dbReference type="EMBL" id="OHA59109.1"/>
    </source>
</evidence>
<keyword evidence="3 9" id="KW-1003">Cell membrane</keyword>
<reference evidence="13 14" key="1">
    <citation type="journal article" date="2016" name="Nat. Commun.">
        <title>Thousands of microbial genomes shed light on interconnected biogeochemical processes in an aquifer system.</title>
        <authorList>
            <person name="Anantharaman K."/>
            <person name="Brown C.T."/>
            <person name="Hug L.A."/>
            <person name="Sharon I."/>
            <person name="Castelle C.J."/>
            <person name="Probst A.J."/>
            <person name="Thomas B.C."/>
            <person name="Singh A."/>
            <person name="Wilkins M.J."/>
            <person name="Karaoz U."/>
            <person name="Brodie E.L."/>
            <person name="Williams K.H."/>
            <person name="Hubbard S.S."/>
            <person name="Banfield J.F."/>
        </authorList>
    </citation>
    <scope>NUCLEOTIDE SEQUENCE [LARGE SCALE GENOMIC DNA]</scope>
</reference>
<evidence type="ECO:0000256" key="1">
    <source>
        <dbReference type="ARBA" id="ARBA00004651"/>
    </source>
</evidence>
<gene>
    <name evidence="9" type="primary">secD</name>
    <name evidence="13" type="ORF">A2370_02890</name>
</gene>
<feature type="domain" description="Protein translocase subunit SecDF P1" evidence="11">
    <location>
        <begin position="69"/>
        <end position="131"/>
    </location>
</feature>
<proteinExistence type="inferred from homology"/>
<accession>A0A1G2QGC5</accession>
<comment type="similarity">
    <text evidence="9">Belongs to the SecD/SecF family. SecD subfamily.</text>
</comment>
<dbReference type="EMBL" id="MHTH01000005">
    <property type="protein sequence ID" value="OHA59109.1"/>
    <property type="molecule type" value="Genomic_DNA"/>
</dbReference>
<sequence>MNTKTRVLAILLLLGGLGVGYFDYLSETNPTSWAYRPFRLGLDLSGGSQLIYDADTSKIDPSQVGEAMSALREVIERRVNAFGVGEPIVQAEQVGIGNNAKHRLIVELPGVTDLKKAQAMINETPSLEFRIERPDGVEKEAIRTAKKAVADYLQEISTINASTTVEELNRKITDRFGAEKLALAQEDADFMSSGFTGKYLKSSTVQFNQDSIGPSIGLAFNDEGVKLFAKITEENVNKKLAIFLDGKMLSAPVIREPIRDGKAEISGQFTVTEAKTLVRNLNLGALPVPVSLASTQTIGATLGEEAMKAGVKSGLIGLIFIALFMLFWYRLPGLIAVISLSIYVALVLAIFKLIPVTLTAAGIAGFILSLGIAVDANVLIFERLKEEIRNGKNVQNAVTDGFARAWSSIRDSNISTILSSVILFWFGSSLIRGFGLNLAIGVIISMFTAITVTRTLLFSLGFKGESKIVRFLFSSGFTTAKNTNQK</sequence>
<feature type="transmembrane region" description="Helical" evidence="9">
    <location>
        <begin position="438"/>
        <end position="462"/>
    </location>
</feature>
<dbReference type="GO" id="GO:0005886">
    <property type="term" value="C:plasma membrane"/>
    <property type="evidence" value="ECO:0007669"/>
    <property type="project" value="UniProtKB-SubCell"/>
</dbReference>
<evidence type="ECO:0000256" key="5">
    <source>
        <dbReference type="ARBA" id="ARBA00022927"/>
    </source>
</evidence>
<dbReference type="InterPro" id="IPR005791">
    <property type="entry name" value="SecD"/>
</dbReference>
<feature type="domain" description="Protein export membrane protein SecD/SecF C-terminal" evidence="10">
    <location>
        <begin position="292"/>
        <end position="460"/>
    </location>
</feature>
<dbReference type="AlphaFoldDB" id="A0A1G2QGC5"/>
<dbReference type="InterPro" id="IPR054384">
    <property type="entry name" value="SecDF_P1_head"/>
</dbReference>
<evidence type="ECO:0000259" key="10">
    <source>
        <dbReference type="Pfam" id="PF02355"/>
    </source>
</evidence>
<feature type="transmembrane region" description="Helical" evidence="9">
    <location>
        <begin position="334"/>
        <end position="354"/>
    </location>
</feature>
<feature type="domain" description="SecDF P1 head subdomain" evidence="12">
    <location>
        <begin position="195"/>
        <end position="288"/>
    </location>
</feature>
<comment type="caution">
    <text evidence="13">The sequence shown here is derived from an EMBL/GenBank/DDBJ whole genome shotgun (WGS) entry which is preliminary data.</text>
</comment>
<dbReference type="InterPro" id="IPR022646">
    <property type="entry name" value="SecD/SecF_CS"/>
</dbReference>
<feature type="transmembrane region" description="Helical" evidence="9">
    <location>
        <begin position="360"/>
        <end position="381"/>
    </location>
</feature>
<keyword evidence="5 9" id="KW-0653">Protein transport</keyword>
<evidence type="ECO:0000256" key="6">
    <source>
        <dbReference type="ARBA" id="ARBA00022989"/>
    </source>
</evidence>
<dbReference type="Pfam" id="PF22599">
    <property type="entry name" value="SecDF_P1_head"/>
    <property type="match status" value="1"/>
</dbReference>
<keyword evidence="7 9" id="KW-0811">Translocation</keyword>
<evidence type="ECO:0000259" key="12">
    <source>
        <dbReference type="Pfam" id="PF22599"/>
    </source>
</evidence>
<evidence type="ECO:0000256" key="3">
    <source>
        <dbReference type="ARBA" id="ARBA00022475"/>
    </source>
</evidence>
<dbReference type="InterPro" id="IPR055344">
    <property type="entry name" value="SecD_SecF_C_bact"/>
</dbReference>
<comment type="caution">
    <text evidence="9">Lacks conserved residue(s) required for the propagation of feature annotation.</text>
</comment>
<dbReference type="Pfam" id="PF07549">
    <property type="entry name" value="Sec_GG"/>
    <property type="match status" value="1"/>
</dbReference>
<dbReference type="HAMAP" id="MF_01463_B">
    <property type="entry name" value="SecD_B"/>
    <property type="match status" value="1"/>
</dbReference>
<evidence type="ECO:0000256" key="2">
    <source>
        <dbReference type="ARBA" id="ARBA00022448"/>
    </source>
</evidence>
<dbReference type="NCBIfam" id="TIGR01129">
    <property type="entry name" value="secD"/>
    <property type="match status" value="1"/>
</dbReference>
<dbReference type="FunFam" id="1.20.1640.10:FF:000004">
    <property type="entry name" value="Protein translocase subunit SecD"/>
    <property type="match status" value="1"/>
</dbReference>
<evidence type="ECO:0000256" key="9">
    <source>
        <dbReference type="HAMAP-Rule" id="MF_01463"/>
    </source>
</evidence>
<dbReference type="GO" id="GO:0043952">
    <property type="term" value="P:protein transport by the Sec complex"/>
    <property type="evidence" value="ECO:0007669"/>
    <property type="project" value="UniProtKB-UniRule"/>
</dbReference>
<evidence type="ECO:0000259" key="11">
    <source>
        <dbReference type="Pfam" id="PF21760"/>
    </source>
</evidence>